<evidence type="ECO:0000259" key="1">
    <source>
        <dbReference type="Pfam" id="PF00248"/>
    </source>
</evidence>
<accession>A0AA49JRW1</accession>
<dbReference type="KEGG" id="pspc:Strain318_000063"/>
<name>A0AA49Q754_9BACT</name>
<proteinExistence type="predicted"/>
<evidence type="ECO:0000313" key="2">
    <source>
        <dbReference type="EMBL" id="WKW10831.1"/>
    </source>
</evidence>
<accession>A0AA49Q754</accession>
<dbReference type="CDD" id="cd19100">
    <property type="entry name" value="AKR_unchar"/>
    <property type="match status" value="1"/>
</dbReference>
<sequence>MRAPPPLELRSLGRTGATTILGLGTRRLAEAGQQATIRVIREAIDAGVNVLEISPGFAEGRAERWVAMALKDGYREKVNLVWQCAAYLRDYKTSMAQLEATLAALKTDRVEVFSFHQMIYDNDPDWLYDHGGLDAAQEARDQGRARWLGFHSEKSPHIALKLLARGFAWDVGLMPLNPFDASFRSFEKQVLPEVIRRGGSVIGTKPLAGGAVNGSKVVKVEDAFRYVWSLPVSSVLVGCDSGPILKKTLKSAATYKPFHAGEMDALRAKARAVAGDGRFERYKTTQEFDMPAGLAVHGY</sequence>
<organism evidence="3 4">
    <name type="scientific">Pseudogemmatithrix spongiicola</name>
    <dbReference type="NCBI Taxonomy" id="3062599"/>
    <lineage>
        <taxon>Bacteria</taxon>
        <taxon>Pseudomonadati</taxon>
        <taxon>Gemmatimonadota</taxon>
        <taxon>Gemmatimonadia</taxon>
        <taxon>Gemmatimonadales</taxon>
        <taxon>Gemmatimonadaceae</taxon>
        <taxon>Pseudogemmatithrix</taxon>
    </lineage>
</organism>
<dbReference type="InterPro" id="IPR053135">
    <property type="entry name" value="AKR2_Oxidoreductase"/>
</dbReference>
<feature type="domain" description="NADP-dependent oxidoreductase" evidence="1">
    <location>
        <begin position="21"/>
        <end position="216"/>
    </location>
</feature>
<dbReference type="InterPro" id="IPR023210">
    <property type="entry name" value="NADP_OxRdtase_dom"/>
</dbReference>
<evidence type="ECO:0000313" key="3">
    <source>
        <dbReference type="EMBL" id="WKW13740.1"/>
    </source>
</evidence>
<dbReference type="PANTHER" id="PTHR43312">
    <property type="entry name" value="D-THREO-ALDOSE 1-DEHYDROGENASE"/>
    <property type="match status" value="1"/>
</dbReference>
<reference evidence="3" key="1">
    <citation type="submission" date="2023-07" db="EMBL/GenBank/DDBJ databases">
        <authorList>
            <person name="Haufschild T."/>
            <person name="Kallscheuer N."/>
            <person name="Hammer J."/>
            <person name="Kohn T."/>
            <person name="Kabuu M."/>
            <person name="Jogler M."/>
            <person name="Wohfarth N."/>
            <person name="Heuer A."/>
            <person name="Rohde M."/>
            <person name="van Teeseling M.C.F."/>
            <person name="Jogler C."/>
        </authorList>
    </citation>
    <scope>NUCLEOTIDE SEQUENCE</scope>
    <source>
        <strain evidence="2">Strain 138</strain>
        <strain evidence="3">Strain 318</strain>
    </source>
</reference>
<evidence type="ECO:0000313" key="4">
    <source>
        <dbReference type="Proteomes" id="UP001229955"/>
    </source>
</evidence>
<dbReference type="Pfam" id="PF00248">
    <property type="entry name" value="Aldo_ket_red"/>
    <property type="match status" value="1"/>
</dbReference>
<dbReference type="PANTHER" id="PTHR43312:SF1">
    <property type="entry name" value="NADP-DEPENDENT OXIDOREDUCTASE DOMAIN-CONTAINING PROTEIN"/>
    <property type="match status" value="1"/>
</dbReference>
<dbReference type="EMBL" id="CP130612">
    <property type="protein sequence ID" value="WKW10831.1"/>
    <property type="molecule type" value="Genomic_DNA"/>
</dbReference>
<dbReference type="SUPFAM" id="SSF51430">
    <property type="entry name" value="NAD(P)-linked oxidoreductase"/>
    <property type="match status" value="1"/>
</dbReference>
<dbReference type="AlphaFoldDB" id="A0AA49Q754"/>
<dbReference type="EMBL" id="CP130613">
    <property type="protein sequence ID" value="WKW13740.1"/>
    <property type="molecule type" value="Genomic_DNA"/>
</dbReference>
<gene>
    <name evidence="2" type="ORF">Strain138_000063</name>
    <name evidence="3" type="ORF">Strain318_000063</name>
</gene>
<protein>
    <submittedName>
        <fullName evidence="3">Aldo/keto reductase</fullName>
    </submittedName>
</protein>
<dbReference type="Proteomes" id="UP001229955">
    <property type="component" value="Chromosome"/>
</dbReference>
<dbReference type="InterPro" id="IPR036812">
    <property type="entry name" value="NAD(P)_OxRdtase_dom_sf"/>
</dbReference>
<dbReference type="RefSeq" id="WP_367886541.1">
    <property type="nucleotide sequence ID" value="NZ_CP130612.1"/>
</dbReference>
<keyword evidence="4" id="KW-1185">Reference proteome</keyword>
<dbReference type="Gene3D" id="3.20.20.100">
    <property type="entry name" value="NADP-dependent oxidoreductase domain"/>
    <property type="match status" value="1"/>
</dbReference>